<dbReference type="PANTHER" id="PTHR43767">
    <property type="entry name" value="LONG-CHAIN-FATTY-ACID--COA LIGASE"/>
    <property type="match status" value="1"/>
</dbReference>
<gene>
    <name evidence="5" type="ORF">KZ820_02605</name>
</gene>
<dbReference type="SUPFAM" id="SSF47336">
    <property type="entry name" value="ACP-like"/>
    <property type="match status" value="1"/>
</dbReference>
<feature type="domain" description="Acyltransferase 3" evidence="4">
    <location>
        <begin position="551"/>
        <end position="825"/>
    </location>
</feature>
<evidence type="ECO:0000313" key="6">
    <source>
        <dbReference type="Proteomes" id="UP000759103"/>
    </source>
</evidence>
<keyword evidence="2" id="KW-0472">Membrane</keyword>
<keyword evidence="2" id="KW-0812">Transmembrane</keyword>
<dbReference type="InterPro" id="IPR036736">
    <property type="entry name" value="ACP-like_sf"/>
</dbReference>
<feature type="compositionally biased region" description="Basic residues" evidence="1">
    <location>
        <begin position="887"/>
        <end position="896"/>
    </location>
</feature>
<evidence type="ECO:0000256" key="1">
    <source>
        <dbReference type="SAM" id="MobiDB-lite"/>
    </source>
</evidence>
<feature type="transmembrane region" description="Helical" evidence="2">
    <location>
        <begin position="781"/>
        <end position="800"/>
    </location>
</feature>
<evidence type="ECO:0000256" key="2">
    <source>
        <dbReference type="SAM" id="Phobius"/>
    </source>
</evidence>
<accession>A0ABS7BJB2</accession>
<organism evidence="5 6">
    <name type="scientific">Sphingomonas citri</name>
    <dbReference type="NCBI Taxonomy" id="2862499"/>
    <lineage>
        <taxon>Bacteria</taxon>
        <taxon>Pseudomonadati</taxon>
        <taxon>Pseudomonadota</taxon>
        <taxon>Alphaproteobacteria</taxon>
        <taxon>Sphingomonadales</taxon>
        <taxon>Sphingomonadaceae</taxon>
        <taxon>Sphingomonas</taxon>
    </lineage>
</organism>
<comment type="caution">
    <text evidence="5">The sequence shown here is derived from an EMBL/GenBank/DDBJ whole genome shotgun (WGS) entry which is preliminary data.</text>
</comment>
<dbReference type="Proteomes" id="UP000759103">
    <property type="component" value="Unassembled WGS sequence"/>
</dbReference>
<dbReference type="Pfam" id="PF00501">
    <property type="entry name" value="AMP-binding"/>
    <property type="match status" value="1"/>
</dbReference>
<proteinExistence type="predicted"/>
<feature type="transmembrane region" description="Helical" evidence="2">
    <location>
        <begin position="756"/>
        <end position="774"/>
    </location>
</feature>
<evidence type="ECO:0000259" key="4">
    <source>
        <dbReference type="Pfam" id="PF01757"/>
    </source>
</evidence>
<feature type="region of interest" description="Disordered" evidence="1">
    <location>
        <begin position="846"/>
        <end position="896"/>
    </location>
</feature>
<feature type="transmembrane region" description="Helical" evidence="2">
    <location>
        <begin position="681"/>
        <end position="701"/>
    </location>
</feature>
<dbReference type="Gene3D" id="3.40.50.12780">
    <property type="entry name" value="N-terminal domain of ligase-like"/>
    <property type="match status" value="1"/>
</dbReference>
<sequence length="896" mass="94589">MTFWQDLERHAGRVAFVTAAGDTLDYAALACAADAVFDLPRGTPVLLALDNDLAAMIAYLGALRRGLPAIVTAAGDTTADRERADRLIAAFRPAARWSSARGTERLRDAGDAPAAHPGLALLLSTSGSTGATKLVRLSARAVDANAHAIAASLALTPDERAITTLPPGYAYGLSVIHSHLAVGATTILYAGSVVDPAFRAVIERHRATSFGGVPHSYELLDRAGFLDSLPESLRTLTQAGGRLAPELLTSVARRARAAGKRFVVMYGQTEAVARIATLDVDPDHVVAGGIGRAIPGGTLTLVDPETGAFAATAGELVYTGPNVMMGYAEAAVDLARGHELTALRTGDLAERLPDGAYRVTGRRSRFIKPFGLRVALDEVEQRLAAANVSAVAAGDDALLVVAVLAPGDVASAERFVADKVGLPASHRAVLALDAVPRLASGKVDYPALLAAGRAAAGAIRTAASAGALRAALAAALGRDRVEDGDSFRSLAGDSLSYVRASLAIEEVLGTLPERWEELTVARIEALARPTTARADPGFRWVATDVLLRPAAIALVVASHVLGDPANRAIKGGALALMILAGYGLARFQSRRLLGSARWGVIRDYLLRVVAPFLAILLVYRALTPNRFGWQTLLLLGNIVHDPGVRTMAQFWFVPALFHCTLALLLLLAIPPVRRRAERSGWAIGFPLLSLALAAKVAGLALRGAVSADDFSTDAWAYAITLGWLASYAETGAQRWTVILVTALVTALDWGASDSHALIAEAVVAALLLTPRVLVRREVAAVLGYLARSSLFAYLTQGITIHLLRDRLGIDGVAPNVVAALTVGALAYAAWEQLMRRLRDGWRGRGRRWPARRGVSPVCRPSRPALAGRLTPRSCHNPAASPDGSTTIRRRPRSPGR</sequence>
<dbReference type="RefSeq" id="WP_219747131.1">
    <property type="nucleotide sequence ID" value="NZ_JAHXZN010000001.1"/>
</dbReference>
<feature type="transmembrane region" description="Helical" evidence="2">
    <location>
        <begin position="604"/>
        <end position="622"/>
    </location>
</feature>
<keyword evidence="6" id="KW-1185">Reference proteome</keyword>
<name>A0ABS7BJB2_9SPHN</name>
<dbReference type="InterPro" id="IPR000873">
    <property type="entry name" value="AMP-dep_synth/lig_dom"/>
</dbReference>
<evidence type="ECO:0000259" key="3">
    <source>
        <dbReference type="Pfam" id="PF00501"/>
    </source>
</evidence>
<dbReference type="Gene3D" id="3.30.300.30">
    <property type="match status" value="1"/>
</dbReference>
<feature type="transmembrane region" description="Helical" evidence="2">
    <location>
        <begin position="650"/>
        <end position="669"/>
    </location>
</feature>
<dbReference type="InterPro" id="IPR002656">
    <property type="entry name" value="Acyl_transf_3_dom"/>
</dbReference>
<feature type="domain" description="AMP-dependent synthetase/ligase" evidence="3">
    <location>
        <begin position="95"/>
        <end position="327"/>
    </location>
</feature>
<feature type="transmembrane region" description="Helical" evidence="2">
    <location>
        <begin position="812"/>
        <end position="830"/>
    </location>
</feature>
<evidence type="ECO:0000313" key="5">
    <source>
        <dbReference type="EMBL" id="MBW6529615.1"/>
    </source>
</evidence>
<reference evidence="5 6" key="1">
    <citation type="submission" date="2021-07" db="EMBL/GenBank/DDBJ databases">
        <title>Sphingomonas sp.</title>
        <authorList>
            <person name="Feng G."/>
            <person name="Li J."/>
            <person name="Pan M."/>
        </authorList>
    </citation>
    <scope>NUCLEOTIDE SEQUENCE [LARGE SCALE GENOMIC DNA]</scope>
    <source>
        <strain evidence="5 6">RRHST34</strain>
    </source>
</reference>
<dbReference type="InterPro" id="IPR045851">
    <property type="entry name" value="AMP-bd_C_sf"/>
</dbReference>
<dbReference type="PANTHER" id="PTHR43767:SF10">
    <property type="entry name" value="SURFACTIN SYNTHASE SUBUNIT 1"/>
    <property type="match status" value="1"/>
</dbReference>
<dbReference type="InterPro" id="IPR050237">
    <property type="entry name" value="ATP-dep_AMP-bd_enzyme"/>
</dbReference>
<dbReference type="SUPFAM" id="SSF56801">
    <property type="entry name" value="Acetyl-CoA synthetase-like"/>
    <property type="match status" value="1"/>
</dbReference>
<dbReference type="InterPro" id="IPR042099">
    <property type="entry name" value="ANL_N_sf"/>
</dbReference>
<dbReference type="EMBL" id="JAHXZN010000001">
    <property type="protein sequence ID" value="MBW6529615.1"/>
    <property type="molecule type" value="Genomic_DNA"/>
</dbReference>
<dbReference type="Pfam" id="PF01757">
    <property type="entry name" value="Acyl_transf_3"/>
    <property type="match status" value="1"/>
</dbReference>
<feature type="transmembrane region" description="Helical" evidence="2">
    <location>
        <begin position="568"/>
        <end position="584"/>
    </location>
</feature>
<protein>
    <submittedName>
        <fullName evidence="5">AMP-binding protein</fullName>
    </submittedName>
</protein>
<keyword evidence="2" id="KW-1133">Transmembrane helix</keyword>